<evidence type="ECO:0000259" key="2">
    <source>
        <dbReference type="SMART" id="SM00856"/>
    </source>
</evidence>
<organism evidence="3 4">
    <name type="scientific">Sesamum alatum</name>
    <dbReference type="NCBI Taxonomy" id="300844"/>
    <lineage>
        <taxon>Eukaryota</taxon>
        <taxon>Viridiplantae</taxon>
        <taxon>Streptophyta</taxon>
        <taxon>Embryophyta</taxon>
        <taxon>Tracheophyta</taxon>
        <taxon>Spermatophyta</taxon>
        <taxon>Magnoliopsida</taxon>
        <taxon>eudicotyledons</taxon>
        <taxon>Gunneridae</taxon>
        <taxon>Pentapetalae</taxon>
        <taxon>asterids</taxon>
        <taxon>lamiids</taxon>
        <taxon>Lamiales</taxon>
        <taxon>Pedaliaceae</taxon>
        <taxon>Sesamum</taxon>
    </lineage>
</organism>
<proteinExistence type="predicted"/>
<dbReference type="EMBL" id="JACGWO010000004">
    <property type="protein sequence ID" value="KAK4429802.1"/>
    <property type="molecule type" value="Genomic_DNA"/>
</dbReference>
<evidence type="ECO:0000256" key="1">
    <source>
        <dbReference type="SAM" id="SignalP"/>
    </source>
</evidence>
<dbReference type="GO" id="GO:0004857">
    <property type="term" value="F:enzyme inhibitor activity"/>
    <property type="evidence" value="ECO:0007669"/>
    <property type="project" value="InterPro"/>
</dbReference>
<dbReference type="Proteomes" id="UP001293254">
    <property type="component" value="Unassembled WGS sequence"/>
</dbReference>
<protein>
    <recommendedName>
        <fullName evidence="2">Pectinesterase inhibitor domain-containing protein</fullName>
    </recommendedName>
</protein>
<feature type="chain" id="PRO_5041910454" description="Pectinesterase inhibitor domain-containing protein" evidence="1">
    <location>
        <begin position="28"/>
        <end position="173"/>
    </location>
</feature>
<gene>
    <name evidence="3" type="ORF">Salat_1280900</name>
</gene>
<keyword evidence="1" id="KW-0732">Signal</keyword>
<accession>A0AAE1YGV0</accession>
<feature type="signal peptide" evidence="1">
    <location>
        <begin position="1"/>
        <end position="27"/>
    </location>
</feature>
<name>A0AAE1YGV0_9LAMI</name>
<feature type="domain" description="Pectinesterase inhibitor" evidence="2">
    <location>
        <begin position="26"/>
        <end position="168"/>
    </location>
</feature>
<dbReference type="Gene3D" id="1.20.140.40">
    <property type="entry name" value="Invertase/pectin methylesterase inhibitor family protein"/>
    <property type="match status" value="1"/>
</dbReference>
<sequence>MAFMKSSISFSLALLATIFVLISTSTAESHGSPFCDKSPDHGLCKKLIDGAETWPEAMKNSLTAIMEKAKAGKPIVNGVKSKLPKDLDDETKESIETTCKDAYESMISNIKECMVLLKKNRHSSLMSYLSSTSWSDCEDGLEEFRVSAPEVAEFGKEMQKMSSVTLAVAHAKP</sequence>
<dbReference type="SUPFAM" id="SSF101148">
    <property type="entry name" value="Plant invertase/pectin methylesterase inhibitor"/>
    <property type="match status" value="1"/>
</dbReference>
<reference evidence="3" key="1">
    <citation type="submission" date="2020-06" db="EMBL/GenBank/DDBJ databases">
        <authorList>
            <person name="Li T."/>
            <person name="Hu X."/>
            <person name="Zhang T."/>
            <person name="Song X."/>
            <person name="Zhang H."/>
            <person name="Dai N."/>
            <person name="Sheng W."/>
            <person name="Hou X."/>
            <person name="Wei L."/>
        </authorList>
    </citation>
    <scope>NUCLEOTIDE SEQUENCE</scope>
    <source>
        <strain evidence="3">3651</strain>
        <tissue evidence="3">Leaf</tissue>
    </source>
</reference>
<comment type="caution">
    <text evidence="3">The sequence shown here is derived from an EMBL/GenBank/DDBJ whole genome shotgun (WGS) entry which is preliminary data.</text>
</comment>
<evidence type="ECO:0000313" key="3">
    <source>
        <dbReference type="EMBL" id="KAK4429802.1"/>
    </source>
</evidence>
<dbReference type="SMART" id="SM00856">
    <property type="entry name" value="PMEI"/>
    <property type="match status" value="1"/>
</dbReference>
<dbReference type="InterPro" id="IPR006501">
    <property type="entry name" value="Pectinesterase_inhib_dom"/>
</dbReference>
<dbReference type="NCBIfam" id="TIGR01614">
    <property type="entry name" value="PME_inhib"/>
    <property type="match status" value="1"/>
</dbReference>
<dbReference type="AlphaFoldDB" id="A0AAE1YGV0"/>
<dbReference type="Pfam" id="PF04043">
    <property type="entry name" value="PMEI"/>
    <property type="match status" value="1"/>
</dbReference>
<evidence type="ECO:0000313" key="4">
    <source>
        <dbReference type="Proteomes" id="UP001293254"/>
    </source>
</evidence>
<reference evidence="3" key="2">
    <citation type="journal article" date="2024" name="Plant">
        <title>Genomic evolution and insights into agronomic trait innovations of Sesamum species.</title>
        <authorList>
            <person name="Miao H."/>
            <person name="Wang L."/>
            <person name="Qu L."/>
            <person name="Liu H."/>
            <person name="Sun Y."/>
            <person name="Le M."/>
            <person name="Wang Q."/>
            <person name="Wei S."/>
            <person name="Zheng Y."/>
            <person name="Lin W."/>
            <person name="Duan Y."/>
            <person name="Cao H."/>
            <person name="Xiong S."/>
            <person name="Wang X."/>
            <person name="Wei L."/>
            <person name="Li C."/>
            <person name="Ma Q."/>
            <person name="Ju M."/>
            <person name="Zhao R."/>
            <person name="Li G."/>
            <person name="Mu C."/>
            <person name="Tian Q."/>
            <person name="Mei H."/>
            <person name="Zhang T."/>
            <person name="Gao T."/>
            <person name="Zhang H."/>
        </authorList>
    </citation>
    <scope>NUCLEOTIDE SEQUENCE</scope>
    <source>
        <strain evidence="3">3651</strain>
    </source>
</reference>
<keyword evidence="4" id="KW-1185">Reference proteome</keyword>
<dbReference type="InterPro" id="IPR035513">
    <property type="entry name" value="Invertase/methylesterase_inhib"/>
</dbReference>